<proteinExistence type="predicted"/>
<evidence type="ECO:0000313" key="1">
    <source>
        <dbReference type="EMBL" id="KAK7056545.1"/>
    </source>
</evidence>
<dbReference type="AlphaFoldDB" id="A0AAN8WIB4"/>
<dbReference type="EMBL" id="JAXCGZ010021225">
    <property type="protein sequence ID" value="KAK7056545.1"/>
    <property type="molecule type" value="Genomic_DNA"/>
</dbReference>
<sequence>MEDGMSERERWCLEKVEFVTSVVKDVSRDVVWSKISKYHTNKEVSVFVQKLLKYDQEQGYYDEPLEKNEAVVGFKQNTDSYLANDHEINPTDDNENLELRLFKQVFSLSEMFPNADHDYLERSTWQPWGEGAMDWWS</sequence>
<dbReference type="Proteomes" id="UP001381693">
    <property type="component" value="Unassembled WGS sequence"/>
</dbReference>
<accession>A0AAN8WIB4</accession>
<evidence type="ECO:0000313" key="2">
    <source>
        <dbReference type="Proteomes" id="UP001381693"/>
    </source>
</evidence>
<keyword evidence="2" id="KW-1185">Reference proteome</keyword>
<protein>
    <submittedName>
        <fullName evidence="1">Uncharacterized protein</fullName>
    </submittedName>
</protein>
<comment type="caution">
    <text evidence="1">The sequence shown here is derived from an EMBL/GenBank/DDBJ whole genome shotgun (WGS) entry which is preliminary data.</text>
</comment>
<gene>
    <name evidence="1" type="ORF">SK128_000249</name>
</gene>
<name>A0AAN8WIB4_HALRR</name>
<feature type="non-terminal residue" evidence="1">
    <location>
        <position position="137"/>
    </location>
</feature>
<organism evidence="1 2">
    <name type="scientific">Halocaridina rubra</name>
    <name type="common">Hawaiian red shrimp</name>
    <dbReference type="NCBI Taxonomy" id="373956"/>
    <lineage>
        <taxon>Eukaryota</taxon>
        <taxon>Metazoa</taxon>
        <taxon>Ecdysozoa</taxon>
        <taxon>Arthropoda</taxon>
        <taxon>Crustacea</taxon>
        <taxon>Multicrustacea</taxon>
        <taxon>Malacostraca</taxon>
        <taxon>Eumalacostraca</taxon>
        <taxon>Eucarida</taxon>
        <taxon>Decapoda</taxon>
        <taxon>Pleocyemata</taxon>
        <taxon>Caridea</taxon>
        <taxon>Atyoidea</taxon>
        <taxon>Atyidae</taxon>
        <taxon>Halocaridina</taxon>
    </lineage>
</organism>
<reference evidence="1 2" key="1">
    <citation type="submission" date="2023-11" db="EMBL/GenBank/DDBJ databases">
        <title>Halocaridina rubra genome assembly.</title>
        <authorList>
            <person name="Smith C."/>
        </authorList>
    </citation>
    <scope>NUCLEOTIDE SEQUENCE [LARGE SCALE GENOMIC DNA]</scope>
    <source>
        <strain evidence="1">EP-1</strain>
        <tissue evidence="1">Whole</tissue>
    </source>
</reference>